<dbReference type="Pfam" id="PF07715">
    <property type="entry name" value="Plug"/>
    <property type="match status" value="1"/>
</dbReference>
<comment type="subcellular location">
    <subcellularLocation>
        <location evidence="1 4">Cell outer membrane</location>
    </subcellularLocation>
</comment>
<dbReference type="InterPro" id="IPR013784">
    <property type="entry name" value="Carb-bd-like_fold"/>
</dbReference>
<dbReference type="InterPro" id="IPR000531">
    <property type="entry name" value="Beta-barrel_TonB"/>
</dbReference>
<keyword evidence="4" id="KW-0798">TonB box</keyword>
<comment type="similarity">
    <text evidence="4">Belongs to the TonB-dependent receptor family.</text>
</comment>
<feature type="domain" description="TonB-dependent receptor-like beta-barrel" evidence="6">
    <location>
        <begin position="407"/>
        <end position="924"/>
    </location>
</feature>
<dbReference type="InterPro" id="IPR037066">
    <property type="entry name" value="Plug_dom_sf"/>
</dbReference>
<name>A0A8J2XUF7_9BACT</name>
<organism evidence="8 9">
    <name type="scientific">Puia dinghuensis</name>
    <dbReference type="NCBI Taxonomy" id="1792502"/>
    <lineage>
        <taxon>Bacteria</taxon>
        <taxon>Pseudomonadati</taxon>
        <taxon>Bacteroidota</taxon>
        <taxon>Chitinophagia</taxon>
        <taxon>Chitinophagales</taxon>
        <taxon>Chitinophagaceae</taxon>
        <taxon>Puia</taxon>
    </lineage>
</organism>
<reference evidence="8" key="1">
    <citation type="journal article" date="2014" name="Int. J. Syst. Evol. Microbiol.">
        <title>Complete genome sequence of Corynebacterium casei LMG S-19264T (=DSM 44701T), isolated from a smear-ripened cheese.</title>
        <authorList>
            <consortium name="US DOE Joint Genome Institute (JGI-PGF)"/>
            <person name="Walter F."/>
            <person name="Albersmeier A."/>
            <person name="Kalinowski J."/>
            <person name="Ruckert C."/>
        </authorList>
    </citation>
    <scope>NUCLEOTIDE SEQUENCE</scope>
    <source>
        <strain evidence="8">CGMCC 1.15448</strain>
    </source>
</reference>
<dbReference type="PANTHER" id="PTHR47234">
    <property type="match status" value="1"/>
</dbReference>
<evidence type="ECO:0000259" key="6">
    <source>
        <dbReference type="Pfam" id="PF00593"/>
    </source>
</evidence>
<sequence>MRKFKRILFLIGIAILPSVLFAQEATSTMISGKISGKVADDHSQPLSGAVITATLSPSGSKYITASKSDGTFTLQGLKAGGPYTIVVSFTGYKSDTTANAQVGAGETLTLQITLHEVPQDLIPITVGSRGAPRTAVQSAVPIDIINVKTLSATTGRADLMSQLNIMVPSFNYNKQCGSDMADAVDLASLRGLGYDQTLVLVNGKRRYPSANVITGGLRGRGNSGTDLNAIPEGAIDRIEVLRDGASAQYGSDAIAGVVNILLRKDVNHLNINIGGSGYYDHKYNSANAVDPTLYWRGSQLDGKTLDISMNYGLPIGKSGGFINISGNFRDAGETFRAEPDTNYSVNKNAVVASSLVRRAAGDGTVIAGGGMYNMEIPVKGTKTTFYSFGGYNYKNSQAYANTRLWSSGATKYPTNAQGQLLFDPSIMKVYDPTPKGLDTAHVMYTPGQQVYLKDMSAAAGFRGEIGDGWHWDISSNTGYNDFHVWGKDTYNASIALPDQATKTRFDDGGYSFLQHEENLDLSKHFDGFAQGLTFAVGGEFRYEQYKIYAGEPDSYVIGPATLNGKPKAGGSQGYPGNQPADVADAHRTNTSGYIELTADLTDRWLVDLAQRFENYSDFGFLTTQKLATRYKLTDNFNVRGSVSTGFRAPSLQQINFSNTNTTVTTLPDGTRTFAYTKIVPNTSLLAREAGIPNLTQETSTNASLGFTWKPVSNFLLTVDGYNVNVKNRIVFSGQYSSSSAGLSPALTSLMAAEGVSKAIFFANAVNTTNQGIDVVADYHTRLGKNRLNVVLSGSFQRLMIDKINIPSGLKNSPNDSATFFNDREQSLLKSSAPPAKVALSVEYVMHRVTVGARATYFGKLSQYGNGISKTPPPGARDIYQPWVALDNGTIVPELFHYGAKTSTDIYATVKLTKFAKIALGVDNVFNVHPDKAEVPGSYLSQGDGESGGVFDAVQMGFNGMQLWGKLIFDL</sequence>
<evidence type="ECO:0000256" key="2">
    <source>
        <dbReference type="ARBA" id="ARBA00023136"/>
    </source>
</evidence>
<dbReference type="SUPFAM" id="SSF49452">
    <property type="entry name" value="Starch-binding domain-like"/>
    <property type="match status" value="1"/>
</dbReference>
<keyword evidence="2 4" id="KW-0472">Membrane</keyword>
<dbReference type="GO" id="GO:0030246">
    <property type="term" value="F:carbohydrate binding"/>
    <property type="evidence" value="ECO:0007669"/>
    <property type="project" value="InterPro"/>
</dbReference>
<dbReference type="Gene3D" id="2.40.170.20">
    <property type="entry name" value="TonB-dependent receptor, beta-barrel domain"/>
    <property type="match status" value="1"/>
</dbReference>
<proteinExistence type="inferred from homology"/>
<dbReference type="InterPro" id="IPR012910">
    <property type="entry name" value="Plug_dom"/>
</dbReference>
<evidence type="ECO:0000256" key="5">
    <source>
        <dbReference type="SAM" id="SignalP"/>
    </source>
</evidence>
<reference evidence="8" key="2">
    <citation type="submission" date="2020-09" db="EMBL/GenBank/DDBJ databases">
        <authorList>
            <person name="Sun Q."/>
            <person name="Zhou Y."/>
        </authorList>
    </citation>
    <scope>NUCLEOTIDE SEQUENCE</scope>
    <source>
        <strain evidence="8">CGMCC 1.15448</strain>
    </source>
</reference>
<dbReference type="InterPro" id="IPR036942">
    <property type="entry name" value="Beta-barrel_TonB_sf"/>
</dbReference>
<dbReference type="EMBL" id="BMJC01000009">
    <property type="protein sequence ID" value="GGB25619.1"/>
    <property type="molecule type" value="Genomic_DNA"/>
</dbReference>
<accession>A0A8J2XUF7</accession>
<dbReference type="Pfam" id="PF13620">
    <property type="entry name" value="CarboxypepD_reg"/>
    <property type="match status" value="1"/>
</dbReference>
<dbReference type="Proteomes" id="UP000607559">
    <property type="component" value="Unassembled WGS sequence"/>
</dbReference>
<comment type="caution">
    <text evidence="8">The sequence shown here is derived from an EMBL/GenBank/DDBJ whole genome shotgun (WGS) entry which is preliminary data.</text>
</comment>
<keyword evidence="5" id="KW-0732">Signal</keyword>
<evidence type="ECO:0000256" key="4">
    <source>
        <dbReference type="RuleBase" id="RU003357"/>
    </source>
</evidence>
<evidence type="ECO:0000256" key="3">
    <source>
        <dbReference type="ARBA" id="ARBA00023237"/>
    </source>
</evidence>
<feature type="signal peptide" evidence="5">
    <location>
        <begin position="1"/>
        <end position="22"/>
    </location>
</feature>
<protein>
    <submittedName>
        <fullName evidence="8">TonB-dependent receptor</fullName>
    </submittedName>
</protein>
<evidence type="ECO:0000256" key="1">
    <source>
        <dbReference type="ARBA" id="ARBA00004442"/>
    </source>
</evidence>
<dbReference type="GO" id="GO:0009279">
    <property type="term" value="C:cell outer membrane"/>
    <property type="evidence" value="ECO:0007669"/>
    <property type="project" value="UniProtKB-SubCell"/>
</dbReference>
<evidence type="ECO:0000313" key="9">
    <source>
        <dbReference type="Proteomes" id="UP000607559"/>
    </source>
</evidence>
<dbReference type="PANTHER" id="PTHR47234:SF3">
    <property type="entry name" value="SECRETIN_TONB SHORT N-TERMINAL DOMAIN-CONTAINING PROTEIN"/>
    <property type="match status" value="1"/>
</dbReference>
<gene>
    <name evidence="8" type="ORF">GCM10011511_56960</name>
</gene>
<keyword evidence="9" id="KW-1185">Reference proteome</keyword>
<dbReference type="AlphaFoldDB" id="A0A8J2XUF7"/>
<dbReference type="RefSeq" id="WP_188938175.1">
    <property type="nucleotide sequence ID" value="NZ_BMJC01000009.1"/>
</dbReference>
<evidence type="ECO:0000313" key="8">
    <source>
        <dbReference type="EMBL" id="GGB25619.1"/>
    </source>
</evidence>
<dbReference type="Gene3D" id="2.60.40.1120">
    <property type="entry name" value="Carboxypeptidase-like, regulatory domain"/>
    <property type="match status" value="1"/>
</dbReference>
<evidence type="ECO:0000259" key="7">
    <source>
        <dbReference type="Pfam" id="PF07715"/>
    </source>
</evidence>
<dbReference type="Gene3D" id="2.170.130.10">
    <property type="entry name" value="TonB-dependent receptor, plug domain"/>
    <property type="match status" value="1"/>
</dbReference>
<feature type="chain" id="PRO_5035285680" evidence="5">
    <location>
        <begin position="23"/>
        <end position="970"/>
    </location>
</feature>
<feature type="domain" description="TonB-dependent receptor plug" evidence="7">
    <location>
        <begin position="138"/>
        <end position="257"/>
    </location>
</feature>
<keyword evidence="3" id="KW-0998">Cell outer membrane</keyword>
<dbReference type="Pfam" id="PF00593">
    <property type="entry name" value="TonB_dep_Rec_b-barrel"/>
    <property type="match status" value="1"/>
</dbReference>
<dbReference type="SUPFAM" id="SSF56935">
    <property type="entry name" value="Porins"/>
    <property type="match status" value="1"/>
</dbReference>
<keyword evidence="8" id="KW-0675">Receptor</keyword>